<dbReference type="AlphaFoldDB" id="A0A418V757"/>
<evidence type="ECO:0000313" key="2">
    <source>
        <dbReference type="EMBL" id="RJF71900.1"/>
    </source>
</evidence>
<accession>A0A418V757</accession>
<dbReference type="Proteomes" id="UP000286287">
    <property type="component" value="Unassembled WGS sequence"/>
</dbReference>
<gene>
    <name evidence="2" type="ORF">D3875_10330</name>
</gene>
<dbReference type="InterPro" id="IPR025668">
    <property type="entry name" value="Tnp_DDE_dom"/>
</dbReference>
<dbReference type="Pfam" id="PF13612">
    <property type="entry name" value="DDE_Tnp_1_3"/>
    <property type="match status" value="1"/>
</dbReference>
<reference evidence="2 3" key="1">
    <citation type="submission" date="2018-09" db="EMBL/GenBank/DDBJ databases">
        <authorList>
            <person name="Zhu H."/>
        </authorList>
    </citation>
    <scope>NUCLEOTIDE SEQUENCE [LARGE SCALE GENOMIC DNA]</scope>
    <source>
        <strain evidence="2 3">K2S05-167</strain>
    </source>
</reference>
<feature type="domain" description="Transposase DDE" evidence="1">
    <location>
        <begin position="114"/>
        <end position="209"/>
    </location>
</feature>
<name>A0A418V757_9DEIO</name>
<evidence type="ECO:0000259" key="1">
    <source>
        <dbReference type="Pfam" id="PF13612"/>
    </source>
</evidence>
<protein>
    <recommendedName>
        <fullName evidence="1">Transposase DDE domain-containing protein</fullName>
    </recommendedName>
</protein>
<dbReference type="RefSeq" id="WP_119763509.1">
    <property type="nucleotide sequence ID" value="NZ_QYUJ01000014.1"/>
</dbReference>
<evidence type="ECO:0000313" key="3">
    <source>
        <dbReference type="Proteomes" id="UP000286287"/>
    </source>
</evidence>
<dbReference type="OrthoDB" id="59712at2"/>
<sequence>MRTSQLLQKVSGADLFLHVFVAIDDYLQGLTASGRCRLPDAPDRKGSISELMTIATVGDILEQPNDEVWFELVKQDHADLFPSLPDRTRYHRILLACERLFADFGLSLATTEHEEYAVIDSIPIPICRGARYDRPREQVEASGGRGSLGWIMGYKLHAVVSAGGMFKRFAVVGANVADPTVAKVLLNPRIDDLSAVLGDCAYLGCGVTAPSRSNAKKPTTWTTAMRKTRKMVETVVGWNYSRQAAPQGRLSRSRMNQHRPVKPMAIAGVRCAYFCRPTGTASG</sequence>
<proteinExistence type="predicted"/>
<comment type="caution">
    <text evidence="2">The sequence shown here is derived from an EMBL/GenBank/DDBJ whole genome shotgun (WGS) entry which is preliminary data.</text>
</comment>
<dbReference type="EMBL" id="QYUJ01000014">
    <property type="protein sequence ID" value="RJF71900.1"/>
    <property type="molecule type" value="Genomic_DNA"/>
</dbReference>
<keyword evidence="3" id="KW-1185">Reference proteome</keyword>
<organism evidence="2 3">
    <name type="scientific">Deinococcus cavernae</name>
    <dbReference type="NCBI Taxonomy" id="2320857"/>
    <lineage>
        <taxon>Bacteria</taxon>
        <taxon>Thermotogati</taxon>
        <taxon>Deinococcota</taxon>
        <taxon>Deinococci</taxon>
        <taxon>Deinococcales</taxon>
        <taxon>Deinococcaceae</taxon>
        <taxon>Deinococcus</taxon>
    </lineage>
</organism>